<keyword evidence="3" id="KW-0677">Repeat</keyword>
<dbReference type="Proteomes" id="UP001202328">
    <property type="component" value="Unassembled WGS sequence"/>
</dbReference>
<feature type="domain" description="PGG" evidence="8">
    <location>
        <begin position="59"/>
        <end position="93"/>
    </location>
</feature>
<comment type="caution">
    <text evidence="9">The sequence shown here is derived from an EMBL/GenBank/DDBJ whole genome shotgun (WGS) entry which is preliminary data.</text>
</comment>
<dbReference type="EMBL" id="JAJJMB010001069">
    <property type="protein sequence ID" value="KAI3959436.1"/>
    <property type="molecule type" value="Genomic_DNA"/>
</dbReference>
<dbReference type="PANTHER" id="PTHR24186:SF38">
    <property type="entry name" value="ANKYRIN REPEAT FAMILY PROTEIN"/>
    <property type="match status" value="1"/>
</dbReference>
<sequence length="217" mass="23627">MVYYLLHSNNLGVEINALNNKNLKALHLLKQTEMDDIEIGCFYRSGGVDQTTSNKQGPNDRLNVLMVVAVLIAGIAFQAAMNPPGGVFQDDSKVDSNIDPVTFTYHLKSVINTPMAGGFRSHLRNLQQQTTTRRNDVSVTTATNSASFVKALLDTTLNGNSHSYTSTIAPGIVLENDKLVNTVSNYNTSNMGSGAGFFPYLIRYAGTTIMAYKIPVN</sequence>
<protein>
    <recommendedName>
        <fullName evidence="8">PGG domain-containing protein</fullName>
    </recommendedName>
</protein>
<evidence type="ECO:0000313" key="10">
    <source>
        <dbReference type="Proteomes" id="UP001202328"/>
    </source>
</evidence>
<evidence type="ECO:0000256" key="1">
    <source>
        <dbReference type="ARBA" id="ARBA00004141"/>
    </source>
</evidence>
<keyword evidence="6 7" id="KW-0472">Membrane</keyword>
<keyword evidence="4 7" id="KW-1133">Transmembrane helix</keyword>
<organism evidence="9 10">
    <name type="scientific">Papaver atlanticum</name>
    <dbReference type="NCBI Taxonomy" id="357466"/>
    <lineage>
        <taxon>Eukaryota</taxon>
        <taxon>Viridiplantae</taxon>
        <taxon>Streptophyta</taxon>
        <taxon>Embryophyta</taxon>
        <taxon>Tracheophyta</taxon>
        <taxon>Spermatophyta</taxon>
        <taxon>Magnoliopsida</taxon>
        <taxon>Ranunculales</taxon>
        <taxon>Papaveraceae</taxon>
        <taxon>Papaveroideae</taxon>
        <taxon>Papaver</taxon>
    </lineage>
</organism>
<evidence type="ECO:0000256" key="7">
    <source>
        <dbReference type="SAM" id="Phobius"/>
    </source>
</evidence>
<keyword evidence="10" id="KW-1185">Reference proteome</keyword>
<gene>
    <name evidence="9" type="ORF">MKW98_019026</name>
</gene>
<dbReference type="PANTHER" id="PTHR24186">
    <property type="entry name" value="PROTEIN PHOSPHATASE 1 REGULATORY SUBUNIT"/>
    <property type="match status" value="1"/>
</dbReference>
<name>A0AAD4TJM3_9MAGN</name>
<dbReference type="InterPro" id="IPR026961">
    <property type="entry name" value="PGG_dom"/>
</dbReference>
<accession>A0AAD4TJM3</accession>
<evidence type="ECO:0000259" key="8">
    <source>
        <dbReference type="Pfam" id="PF13962"/>
    </source>
</evidence>
<evidence type="ECO:0000256" key="3">
    <source>
        <dbReference type="ARBA" id="ARBA00022737"/>
    </source>
</evidence>
<comment type="subcellular location">
    <subcellularLocation>
        <location evidence="1">Membrane</location>
        <topology evidence="1">Multi-pass membrane protein</topology>
    </subcellularLocation>
</comment>
<keyword evidence="2 7" id="KW-0812">Transmembrane</keyword>
<dbReference type="GO" id="GO:0005886">
    <property type="term" value="C:plasma membrane"/>
    <property type="evidence" value="ECO:0007669"/>
    <property type="project" value="TreeGrafter"/>
</dbReference>
<evidence type="ECO:0000256" key="2">
    <source>
        <dbReference type="ARBA" id="ARBA00022692"/>
    </source>
</evidence>
<evidence type="ECO:0000256" key="4">
    <source>
        <dbReference type="ARBA" id="ARBA00022989"/>
    </source>
</evidence>
<keyword evidence="5" id="KW-0040">ANK repeat</keyword>
<dbReference type="Pfam" id="PF13962">
    <property type="entry name" value="PGG"/>
    <property type="match status" value="1"/>
</dbReference>
<reference evidence="9" key="1">
    <citation type="submission" date="2022-04" db="EMBL/GenBank/DDBJ databases">
        <title>A functionally conserved STORR gene fusion in Papaver species that diverged 16.8 million years ago.</title>
        <authorList>
            <person name="Catania T."/>
        </authorList>
    </citation>
    <scope>NUCLEOTIDE SEQUENCE</scope>
    <source>
        <strain evidence="9">S-188037</strain>
    </source>
</reference>
<feature type="transmembrane region" description="Helical" evidence="7">
    <location>
        <begin position="62"/>
        <end position="81"/>
    </location>
</feature>
<proteinExistence type="predicted"/>
<evidence type="ECO:0000256" key="6">
    <source>
        <dbReference type="ARBA" id="ARBA00023136"/>
    </source>
</evidence>
<dbReference type="AlphaFoldDB" id="A0AAD4TJM3"/>
<evidence type="ECO:0000313" key="9">
    <source>
        <dbReference type="EMBL" id="KAI3959436.1"/>
    </source>
</evidence>
<evidence type="ECO:0000256" key="5">
    <source>
        <dbReference type="ARBA" id="ARBA00023043"/>
    </source>
</evidence>